<dbReference type="Proteomes" id="UP000765509">
    <property type="component" value="Unassembled WGS sequence"/>
</dbReference>
<reference evidence="1" key="1">
    <citation type="submission" date="2021-03" db="EMBL/GenBank/DDBJ databases">
        <title>Draft genome sequence of rust myrtle Austropuccinia psidii MF-1, a brazilian biotype.</title>
        <authorList>
            <person name="Quecine M.C."/>
            <person name="Pachon D.M.R."/>
            <person name="Bonatelli M.L."/>
            <person name="Correr F.H."/>
            <person name="Franceschini L.M."/>
            <person name="Leite T.F."/>
            <person name="Margarido G.R.A."/>
            <person name="Almeida C.A."/>
            <person name="Ferrarezi J.A."/>
            <person name="Labate C.A."/>
        </authorList>
    </citation>
    <scope>NUCLEOTIDE SEQUENCE</scope>
    <source>
        <strain evidence="1">MF-1</strain>
    </source>
</reference>
<name>A0A9Q3HBN7_9BASI</name>
<comment type="caution">
    <text evidence="1">The sequence shown here is derived from an EMBL/GenBank/DDBJ whole genome shotgun (WGS) entry which is preliminary data.</text>
</comment>
<gene>
    <name evidence="1" type="ORF">O181_036554</name>
</gene>
<proteinExistence type="predicted"/>
<keyword evidence="2" id="KW-1185">Reference proteome</keyword>
<protein>
    <submittedName>
        <fullName evidence="1">Uncharacterized protein</fullName>
    </submittedName>
</protein>
<dbReference type="EMBL" id="AVOT02013857">
    <property type="protein sequence ID" value="MBW0496839.1"/>
    <property type="molecule type" value="Genomic_DNA"/>
</dbReference>
<dbReference type="AlphaFoldDB" id="A0A9Q3HBN7"/>
<dbReference type="OrthoDB" id="10610827at2759"/>
<accession>A0A9Q3HBN7</accession>
<sequence length="211" mass="23793">MHYLLVWMEQMDFSRLFPTHQPRKNVNLMPPPPPTGQSLHDQHQLPSPISETNKLITFLKEALSSKNPSQILNEEQIKQLLTQAEHINTLLQQQEERDQIESQKSGLDLIMRCLDSLEQQTLKVQVTPVQVSTSKTWASTASKTKIEGKAEKNLPEPSLWMLNEFKPATIVIQTPPGFTGFDLVSPSNITNMINKVLSDLGASVDSKKIEV</sequence>
<organism evidence="1 2">
    <name type="scientific">Austropuccinia psidii MF-1</name>
    <dbReference type="NCBI Taxonomy" id="1389203"/>
    <lineage>
        <taxon>Eukaryota</taxon>
        <taxon>Fungi</taxon>
        <taxon>Dikarya</taxon>
        <taxon>Basidiomycota</taxon>
        <taxon>Pucciniomycotina</taxon>
        <taxon>Pucciniomycetes</taxon>
        <taxon>Pucciniales</taxon>
        <taxon>Sphaerophragmiaceae</taxon>
        <taxon>Austropuccinia</taxon>
    </lineage>
</organism>
<evidence type="ECO:0000313" key="2">
    <source>
        <dbReference type="Proteomes" id="UP000765509"/>
    </source>
</evidence>
<evidence type="ECO:0000313" key="1">
    <source>
        <dbReference type="EMBL" id="MBW0496839.1"/>
    </source>
</evidence>